<gene>
    <name evidence="1" type="ORF">Rumeso_00696</name>
</gene>
<proteinExistence type="predicted"/>
<protein>
    <submittedName>
        <fullName evidence="1">Uncharacterized protein</fullName>
    </submittedName>
</protein>
<reference evidence="1 2" key="1">
    <citation type="submission" date="2013-02" db="EMBL/GenBank/DDBJ databases">
        <authorList>
            <person name="Fiebig A."/>
            <person name="Goeker M."/>
            <person name="Klenk H.-P.P."/>
        </authorList>
    </citation>
    <scope>NUCLEOTIDE SEQUENCE [LARGE SCALE GENOMIC DNA]</scope>
    <source>
        <strain evidence="1 2">DSM 19309</strain>
    </source>
</reference>
<name>A0A017HUA2_9RHOB</name>
<dbReference type="Proteomes" id="UP000019666">
    <property type="component" value="Unassembled WGS sequence"/>
</dbReference>
<organism evidence="1 2">
    <name type="scientific">Rubellimicrobium mesophilum DSM 19309</name>
    <dbReference type="NCBI Taxonomy" id="442562"/>
    <lineage>
        <taxon>Bacteria</taxon>
        <taxon>Pseudomonadati</taxon>
        <taxon>Pseudomonadota</taxon>
        <taxon>Alphaproteobacteria</taxon>
        <taxon>Rhodobacterales</taxon>
        <taxon>Roseobacteraceae</taxon>
        <taxon>Rubellimicrobium</taxon>
    </lineage>
</organism>
<sequence>MPFSTEESYIQARAGLSLDLGTGPQVTELKVQWARADYSYGKDAAGRRIGTSEHMLLAAVQMRF</sequence>
<evidence type="ECO:0000313" key="1">
    <source>
        <dbReference type="EMBL" id="EYD77738.1"/>
    </source>
</evidence>
<dbReference type="STRING" id="442562.Rumeso_00696"/>
<dbReference type="AlphaFoldDB" id="A0A017HUA2"/>
<keyword evidence="2" id="KW-1185">Reference proteome</keyword>
<dbReference type="RefSeq" id="WP_051521366.1">
    <property type="nucleotide sequence ID" value="NZ_KK088584.1"/>
</dbReference>
<dbReference type="EMBL" id="AOSK01000023">
    <property type="protein sequence ID" value="EYD77738.1"/>
    <property type="molecule type" value="Genomic_DNA"/>
</dbReference>
<accession>A0A017HUA2</accession>
<dbReference type="HOGENOM" id="CLU_2865075_0_0_5"/>
<evidence type="ECO:0000313" key="2">
    <source>
        <dbReference type="Proteomes" id="UP000019666"/>
    </source>
</evidence>
<comment type="caution">
    <text evidence="1">The sequence shown here is derived from an EMBL/GenBank/DDBJ whole genome shotgun (WGS) entry which is preliminary data.</text>
</comment>